<gene>
    <name evidence="2" type="ORF">PGT21_019829</name>
</gene>
<evidence type="ECO:0000256" key="1">
    <source>
        <dbReference type="SAM" id="MobiDB-lite"/>
    </source>
</evidence>
<dbReference type="Proteomes" id="UP000324748">
    <property type="component" value="Unassembled WGS sequence"/>
</dbReference>
<evidence type="ECO:0000313" key="2">
    <source>
        <dbReference type="EMBL" id="KAA1110386.1"/>
    </source>
</evidence>
<proteinExistence type="predicted"/>
<name>A0A5B0QAR4_PUCGR</name>
<feature type="compositionally biased region" description="Low complexity" evidence="1">
    <location>
        <begin position="204"/>
        <end position="213"/>
    </location>
</feature>
<dbReference type="OrthoDB" id="5374328at2759"/>
<dbReference type="AlphaFoldDB" id="A0A5B0QAR4"/>
<dbReference type="EMBL" id="VSWC01000027">
    <property type="protein sequence ID" value="KAA1110386.1"/>
    <property type="molecule type" value="Genomic_DNA"/>
</dbReference>
<feature type="region of interest" description="Disordered" evidence="1">
    <location>
        <begin position="193"/>
        <end position="215"/>
    </location>
</feature>
<feature type="compositionally biased region" description="Polar residues" evidence="1">
    <location>
        <begin position="283"/>
        <end position="295"/>
    </location>
</feature>
<reference evidence="2 3" key="1">
    <citation type="submission" date="2019-05" db="EMBL/GenBank/DDBJ databases">
        <title>Emergence of the Ug99 lineage of the wheat stem rust pathogen through somatic hybridization.</title>
        <authorList>
            <person name="Li F."/>
            <person name="Upadhyaya N.M."/>
            <person name="Sperschneider J."/>
            <person name="Matny O."/>
            <person name="Nguyen-Phuc H."/>
            <person name="Mago R."/>
            <person name="Raley C."/>
            <person name="Miller M.E."/>
            <person name="Silverstein K.A.T."/>
            <person name="Henningsen E."/>
            <person name="Hirsch C.D."/>
            <person name="Visser B."/>
            <person name="Pretorius Z.A."/>
            <person name="Steffenson B.J."/>
            <person name="Schwessinger B."/>
            <person name="Dodds P.N."/>
            <person name="Figueroa M."/>
        </authorList>
    </citation>
    <scope>NUCLEOTIDE SEQUENCE [LARGE SCALE GENOMIC DNA]</scope>
    <source>
        <strain evidence="2">21-0</strain>
    </source>
</reference>
<sequence length="319" mass="34784">MTQLESLRTATPWLGPGQGLCLAGPACSARDSDGQTTQAARRCGGCTTAAAVARRTFLTVIGGDFPDGHIATVIETLYGARVWGVEPRWEVPSRDGPKLPSPSRRTAPGVYMSIPCCGDPELCGSQNCFDNAPSPTPVENERKVSCSEAWRQLKAHPNIGLANLQLLADVVARKSAPHSSSSSSIDQNASSIYHQQGHPHEGESSSSWPSSQSMLENEDSIFSPHVTLSTVFENTHNDFDDEDHSYHHQQQRENTSLSSKDSLNNNHLSSFDGAFSHHRQQQQHDLSSSNETHPSSGKKVKFVEKESLDQALRMLDRAI</sequence>
<evidence type="ECO:0000313" key="3">
    <source>
        <dbReference type="Proteomes" id="UP000324748"/>
    </source>
</evidence>
<organism evidence="2 3">
    <name type="scientific">Puccinia graminis f. sp. tritici</name>
    <dbReference type="NCBI Taxonomy" id="56615"/>
    <lineage>
        <taxon>Eukaryota</taxon>
        <taxon>Fungi</taxon>
        <taxon>Dikarya</taxon>
        <taxon>Basidiomycota</taxon>
        <taxon>Pucciniomycotina</taxon>
        <taxon>Pucciniomycetes</taxon>
        <taxon>Pucciniales</taxon>
        <taxon>Pucciniaceae</taxon>
        <taxon>Puccinia</taxon>
    </lineage>
</organism>
<feature type="region of interest" description="Disordered" evidence="1">
    <location>
        <begin position="236"/>
        <end position="304"/>
    </location>
</feature>
<feature type="compositionally biased region" description="Polar residues" evidence="1">
    <location>
        <begin position="252"/>
        <end position="269"/>
    </location>
</feature>
<comment type="caution">
    <text evidence="2">The sequence shown here is derived from an EMBL/GenBank/DDBJ whole genome shotgun (WGS) entry which is preliminary data.</text>
</comment>
<protein>
    <submittedName>
        <fullName evidence="2">Uncharacterized protein</fullName>
    </submittedName>
</protein>
<accession>A0A5B0QAR4</accession>
<keyword evidence="3" id="KW-1185">Reference proteome</keyword>